<evidence type="ECO:0000313" key="3">
    <source>
        <dbReference type="Proteomes" id="UP000678317"/>
    </source>
</evidence>
<proteinExistence type="predicted"/>
<dbReference type="PROSITE" id="PS51387">
    <property type="entry name" value="FAD_PCMH"/>
    <property type="match status" value="1"/>
</dbReference>
<dbReference type="PANTHER" id="PTHR42659:SF9">
    <property type="entry name" value="XANTHINE DEHYDROGENASE FAD-BINDING SUBUNIT XDHB-RELATED"/>
    <property type="match status" value="1"/>
</dbReference>
<evidence type="ECO:0000313" key="2">
    <source>
        <dbReference type="EMBL" id="MBO3084668.1"/>
    </source>
</evidence>
<accession>A0ABS3SG10</accession>
<dbReference type="PANTHER" id="PTHR42659">
    <property type="entry name" value="XANTHINE DEHYDROGENASE SUBUNIT C-RELATED"/>
    <property type="match status" value="1"/>
</dbReference>
<dbReference type="Pfam" id="PF00941">
    <property type="entry name" value="FAD_binding_5"/>
    <property type="match status" value="1"/>
</dbReference>
<feature type="domain" description="FAD-binding PCMH-type" evidence="1">
    <location>
        <begin position="1"/>
        <end position="173"/>
    </location>
</feature>
<gene>
    <name evidence="2" type="ORF">J4035_08460</name>
</gene>
<reference evidence="2 3" key="1">
    <citation type="submission" date="2021-03" db="EMBL/GenBank/DDBJ databases">
        <title>novel species in genus Cellulomonas.</title>
        <authorList>
            <person name="Zhang G."/>
        </authorList>
    </citation>
    <scope>NUCLEOTIDE SEQUENCE [LARGE SCALE GENOMIC DNA]</scope>
    <source>
        <strain evidence="3">zg-ZUI188</strain>
    </source>
</reference>
<dbReference type="InterPro" id="IPR002346">
    <property type="entry name" value="Mopterin_DH_FAD-bd"/>
</dbReference>
<dbReference type="Proteomes" id="UP000678317">
    <property type="component" value="Unassembled WGS sequence"/>
</dbReference>
<dbReference type="InterPro" id="IPR051312">
    <property type="entry name" value="Diverse_Substr_Oxidored"/>
</dbReference>
<evidence type="ECO:0000259" key="1">
    <source>
        <dbReference type="PROSITE" id="PS51387"/>
    </source>
</evidence>
<keyword evidence="3" id="KW-1185">Reference proteome</keyword>
<dbReference type="InterPro" id="IPR016166">
    <property type="entry name" value="FAD-bd_PCMH"/>
</dbReference>
<dbReference type="InterPro" id="IPR036318">
    <property type="entry name" value="FAD-bd_PCMH-like_sf"/>
</dbReference>
<sequence length="266" mass="28304">MDLTSLDRIRAAHDRTELALGPRSAPLAGGTWLFSEPQPDLEELVDLTTLGWPAVEANADGLSLAATCTIRSLADLPPVPGWHSQHLVQRCARSLVASEKIWDWATVGGNICLALPAGALITLAVALDATAVVWTPDGGERRVAVADLVTGVRITSLRTGEVLRSVAVDREVLAQPAAFRRAALSRHGRSGAIVVGRRDPAGGLVVTLTAGVTRPHRLAFLAPPSAAELRAGIEAVDDWYDDPHGAPAWRRAMTVRLAEQVREELA</sequence>
<comment type="caution">
    <text evidence="2">The sequence shown here is derived from an EMBL/GenBank/DDBJ whole genome shotgun (WGS) entry which is preliminary data.</text>
</comment>
<dbReference type="SUPFAM" id="SSF56176">
    <property type="entry name" value="FAD-binding/transporter-associated domain-like"/>
    <property type="match status" value="1"/>
</dbReference>
<dbReference type="EMBL" id="JAGFBM010000003">
    <property type="protein sequence ID" value="MBO3084668.1"/>
    <property type="molecule type" value="Genomic_DNA"/>
</dbReference>
<protein>
    <submittedName>
        <fullName evidence="2">FAD binding domain-containing protein</fullName>
    </submittedName>
</protein>
<name>A0ABS3SG10_9CELL</name>
<organism evidence="2 3">
    <name type="scientific">Cellulomonas fengjieae</name>
    <dbReference type="NCBI Taxonomy" id="2819978"/>
    <lineage>
        <taxon>Bacteria</taxon>
        <taxon>Bacillati</taxon>
        <taxon>Actinomycetota</taxon>
        <taxon>Actinomycetes</taxon>
        <taxon>Micrococcales</taxon>
        <taxon>Cellulomonadaceae</taxon>
        <taxon>Cellulomonas</taxon>
    </lineage>
</organism>
<dbReference type="InterPro" id="IPR016169">
    <property type="entry name" value="FAD-bd_PCMH_sub2"/>
</dbReference>
<dbReference type="RefSeq" id="WP_208289345.1">
    <property type="nucleotide sequence ID" value="NZ_CP074404.1"/>
</dbReference>
<dbReference type="Gene3D" id="3.30.465.10">
    <property type="match status" value="1"/>
</dbReference>